<evidence type="ECO:0000313" key="4">
    <source>
        <dbReference type="EMBL" id="PFJ42744.1"/>
    </source>
</evidence>
<keyword evidence="3" id="KW-0472">Membrane</keyword>
<gene>
    <name evidence="4" type="ORF">COJ15_05220</name>
</gene>
<keyword evidence="2" id="KW-0178">Competence</keyword>
<dbReference type="AlphaFoldDB" id="A0A9X6WSJ7"/>
<dbReference type="GO" id="GO:0009986">
    <property type="term" value="C:cell surface"/>
    <property type="evidence" value="ECO:0007669"/>
    <property type="project" value="UniProtKB-SubCell"/>
</dbReference>
<dbReference type="GO" id="GO:0030420">
    <property type="term" value="P:establishment of competence for transformation"/>
    <property type="evidence" value="ECO:0007669"/>
    <property type="project" value="UniProtKB-KW"/>
</dbReference>
<dbReference type="EMBL" id="NUVX01000007">
    <property type="protein sequence ID" value="PFJ42744.1"/>
    <property type="molecule type" value="Genomic_DNA"/>
</dbReference>
<dbReference type="NCBIfam" id="TIGR02532">
    <property type="entry name" value="IV_pilin_GFxxxE"/>
    <property type="match status" value="1"/>
</dbReference>
<evidence type="ECO:0000256" key="1">
    <source>
        <dbReference type="ARBA" id="ARBA00004241"/>
    </source>
</evidence>
<dbReference type="Proteomes" id="UP000224003">
    <property type="component" value="Unassembled WGS sequence"/>
</dbReference>
<feature type="transmembrane region" description="Helical" evidence="3">
    <location>
        <begin position="7"/>
        <end position="28"/>
    </location>
</feature>
<evidence type="ECO:0008006" key="6">
    <source>
        <dbReference type="Google" id="ProtNLM"/>
    </source>
</evidence>
<dbReference type="Gene3D" id="3.30.700.10">
    <property type="entry name" value="Glycoprotein, Type 4 Pilin"/>
    <property type="match status" value="1"/>
</dbReference>
<protein>
    <recommendedName>
        <fullName evidence="6">Prepilin-type N-terminal cleavage/methylation domain-containing protein</fullName>
    </recommendedName>
</protein>
<name>A0A9X6WSJ7_BACTU</name>
<dbReference type="RefSeq" id="WP_098516823.1">
    <property type="nucleotide sequence ID" value="NZ_NUVX01000007.1"/>
</dbReference>
<proteinExistence type="predicted"/>
<comment type="caution">
    <text evidence="4">The sequence shown here is derived from an EMBL/GenBank/DDBJ whole genome shotgun (WGS) entry which is preliminary data.</text>
</comment>
<sequence length="566" mass="61341">MFRREEGFTLYEILTVIVIIGILLLVLLPNLNIATVQAREKGIQKDLMTYRNSISGYIGEVGNSEFILGGINGYLDAAMKFEDVGGKLLSKGTDSYGNHYELKIYPDYLVITTPGSGKGKGQILGIYRKNGKLNYCYAGFQSSLANKDVVEFELDGTGECGESMIDSVVVLPPPPPPITTPPPPPITLPTNNKVVSNIRNSYTLDGHKINFEVPFGVTKVNVYKEGTLLGSTTGNYFIDTTSFPGDTHEFSFITVDSSDNMGPDVSKILVVPKAIELSEHTVDEVSISYDNRGAVYINGQMYKLGYQSVLKPDGIVRYMTSKSLSQYFFVDFIVTTPNGITTLQAINEQGEVYKSTTDSFNTTLGNSNFTFHEVSTSTNGLQQTNGTTYGSVNGGNYAKLGTFPTGIQFDWDTNVTGQGIIRNDQTVQLWGNCLPATANCSALPGVSSWNHIVRLDISSGSVMAIDNTGKLYHAAFSGSNIPNRNSFVSSITKPVAKATAYGGDIFVLYEDGTIAMSRTGNGFDSILSWRNIADFYVYGAGQIIALKTDGTIIALGNPAFLNNLNS</sequence>
<keyword evidence="3" id="KW-1133">Transmembrane helix</keyword>
<dbReference type="InterPro" id="IPR012902">
    <property type="entry name" value="N_methyl_site"/>
</dbReference>
<dbReference type="InterPro" id="IPR045584">
    <property type="entry name" value="Pilin-like"/>
</dbReference>
<comment type="subcellular location">
    <subcellularLocation>
        <location evidence="1">Cell surface</location>
    </subcellularLocation>
</comment>
<accession>A0A9X6WSJ7</accession>
<evidence type="ECO:0000313" key="5">
    <source>
        <dbReference type="Proteomes" id="UP000224003"/>
    </source>
</evidence>
<organism evidence="4 5">
    <name type="scientific">Bacillus thuringiensis</name>
    <dbReference type="NCBI Taxonomy" id="1428"/>
    <lineage>
        <taxon>Bacteria</taxon>
        <taxon>Bacillati</taxon>
        <taxon>Bacillota</taxon>
        <taxon>Bacilli</taxon>
        <taxon>Bacillales</taxon>
        <taxon>Bacillaceae</taxon>
        <taxon>Bacillus</taxon>
        <taxon>Bacillus cereus group</taxon>
    </lineage>
</organism>
<dbReference type="SUPFAM" id="SSF54523">
    <property type="entry name" value="Pili subunits"/>
    <property type="match status" value="1"/>
</dbReference>
<reference evidence="4 5" key="1">
    <citation type="submission" date="2017-09" db="EMBL/GenBank/DDBJ databases">
        <title>Large-scale bioinformatics analysis of Bacillus genomes uncovers conserved roles of natural products in bacterial physiology.</title>
        <authorList>
            <consortium name="Agbiome Team Llc"/>
            <person name="Bleich R.M."/>
            <person name="Grubbs K.J."/>
            <person name="Santa Maria K.C."/>
            <person name="Allen S.E."/>
            <person name="Farag S."/>
            <person name="Shank E.A."/>
            <person name="Bowers A."/>
        </authorList>
    </citation>
    <scope>NUCLEOTIDE SEQUENCE [LARGE SCALE GENOMIC DNA]</scope>
    <source>
        <strain evidence="4 5">AFS085496</strain>
    </source>
</reference>
<keyword evidence="3" id="KW-0812">Transmembrane</keyword>
<evidence type="ECO:0000256" key="3">
    <source>
        <dbReference type="SAM" id="Phobius"/>
    </source>
</evidence>
<evidence type="ECO:0000256" key="2">
    <source>
        <dbReference type="ARBA" id="ARBA00023287"/>
    </source>
</evidence>